<feature type="transmembrane region" description="Helical" evidence="1">
    <location>
        <begin position="146"/>
        <end position="165"/>
    </location>
</feature>
<keyword evidence="1" id="KW-0812">Transmembrane</keyword>
<name>A0ABV2JX63_9GAMM</name>
<comment type="caution">
    <text evidence="2">The sequence shown here is derived from an EMBL/GenBank/DDBJ whole genome shotgun (WGS) entry which is preliminary data.</text>
</comment>
<feature type="transmembrane region" description="Helical" evidence="1">
    <location>
        <begin position="66"/>
        <end position="87"/>
    </location>
</feature>
<keyword evidence="3" id="KW-1185">Reference proteome</keyword>
<keyword evidence="1" id="KW-0472">Membrane</keyword>
<evidence type="ECO:0000256" key="1">
    <source>
        <dbReference type="SAM" id="Phobius"/>
    </source>
</evidence>
<dbReference type="Proteomes" id="UP001549184">
    <property type="component" value="Unassembled WGS sequence"/>
</dbReference>
<sequence length="184" mass="19851">MNPSEFRGTQNSGEHPPKSPNSTVAYAILGLMVEWYGGVMVTVPVIAALIIGFATYHWFGEARRILVFPFSVQAGQLIGLLAGFLAFGFKSPLFFNVFDVVLLAVCLVWLVLRPSNAPLYWLALYQAFGIVMNAVDLPVVSMGGDMSKMLIAATGIRLLTLAALFQARQTMSATKHPLATDAGA</sequence>
<organism evidence="2 3">
    <name type="scientific">Dyella japonica</name>
    <dbReference type="NCBI Taxonomy" id="231455"/>
    <lineage>
        <taxon>Bacteria</taxon>
        <taxon>Pseudomonadati</taxon>
        <taxon>Pseudomonadota</taxon>
        <taxon>Gammaproteobacteria</taxon>
        <taxon>Lysobacterales</taxon>
        <taxon>Rhodanobacteraceae</taxon>
        <taxon>Dyella</taxon>
    </lineage>
</organism>
<proteinExistence type="predicted"/>
<keyword evidence="1" id="KW-1133">Transmembrane helix</keyword>
<protein>
    <submittedName>
        <fullName evidence="2">Uncharacterized protein</fullName>
    </submittedName>
</protein>
<feature type="transmembrane region" description="Helical" evidence="1">
    <location>
        <begin position="119"/>
        <end position="140"/>
    </location>
</feature>
<evidence type="ECO:0000313" key="2">
    <source>
        <dbReference type="EMBL" id="MET3652930.1"/>
    </source>
</evidence>
<dbReference type="EMBL" id="JBEPMU010000003">
    <property type="protein sequence ID" value="MET3652930.1"/>
    <property type="molecule type" value="Genomic_DNA"/>
</dbReference>
<reference evidence="2 3" key="1">
    <citation type="submission" date="2024-06" db="EMBL/GenBank/DDBJ databases">
        <title>Sorghum-associated microbial communities from plants grown in Nebraska, USA.</title>
        <authorList>
            <person name="Schachtman D."/>
        </authorList>
    </citation>
    <scope>NUCLEOTIDE SEQUENCE [LARGE SCALE GENOMIC DNA]</scope>
    <source>
        <strain evidence="2 3">1073</strain>
    </source>
</reference>
<feature type="transmembrane region" description="Helical" evidence="1">
    <location>
        <begin position="35"/>
        <end position="59"/>
    </location>
</feature>
<evidence type="ECO:0000313" key="3">
    <source>
        <dbReference type="Proteomes" id="UP001549184"/>
    </source>
</evidence>
<feature type="transmembrane region" description="Helical" evidence="1">
    <location>
        <begin position="93"/>
        <end position="112"/>
    </location>
</feature>
<gene>
    <name evidence="2" type="ORF">ABIC75_002662</name>
</gene>
<accession>A0ABV2JX63</accession>
<dbReference type="RefSeq" id="WP_354014315.1">
    <property type="nucleotide sequence ID" value="NZ_JBEPMU010000003.1"/>
</dbReference>